<dbReference type="Gene3D" id="3.40.50.300">
    <property type="entry name" value="P-loop containing nucleotide triphosphate hydrolases"/>
    <property type="match status" value="1"/>
</dbReference>
<dbReference type="Gene3D" id="1.10.8.60">
    <property type="match status" value="1"/>
</dbReference>
<dbReference type="EMBL" id="JALLBG020000075">
    <property type="protein sequence ID" value="KAL3767558.1"/>
    <property type="molecule type" value="Genomic_DNA"/>
</dbReference>
<dbReference type="GO" id="GO:0005524">
    <property type="term" value="F:ATP binding"/>
    <property type="evidence" value="ECO:0007669"/>
    <property type="project" value="UniProtKB-KW"/>
</dbReference>
<evidence type="ECO:0000256" key="4">
    <source>
        <dbReference type="ARBA" id="ARBA00010550"/>
    </source>
</evidence>
<sequence length="801" mass="88589">MTSASLLLLLAFQYRQLSAVGAALASDVVYPSLATIGTSSLLRLRQRRRPTAATTCCCWHHHHQCLPEPRPRLVTTSRSRRWSSATSATAKACKNNNGVILHAALPSQYPSSQHEQSMMQSMTSSSSSSRTRSTPSYSSTRPIHDIRYSQFLQLIREKKVEKVTFNSDGTQLVGHLRPSSSFTKQRRRSGGWWMFSFFNRAKRKETSRQQPQFLRQQQQQQLQSIRVPHLPNDPALLSTLTKYNIDISVSSNNLSFSSSPQSIISSIFRKLLSPLSIFIGLFLLYRRSTTNDNSDGSSSFSSPLALSRMKPSFNFYPNTNVTFDDVAGCDGAKLELTEIVDFLKQPQSYTDNGCVIPRGVLLHGPPGTGKTLLAKAVAGEAGVPFVSISGSEFVELYVGVGASRVRELFFQAKKKSPCIVFLDEIDSVGRQRGAGYAGGNDEREQTVNQILVEMDGFEKNSGVITLAATNRLDILDEALLRPGRFDRKVAVELPEVQGRTRILSVHSRGKPLEPDVDLEAIARRTPGFSGAELENLMNEAALAAARSGKSTIGWEEVDGALDRLLVGMEKRGGTSMLSRKQVEIVSYHEAGHAICGALLPDYDQVQKISILPRTNGAGGLTFFSPQENRMYSKQYLESQLVVALGGRVAEEIIFGEDFVTTGASNDLNHVAEIAKMMVKEYGMSTAIGPISLTSPDGGRPFMGRELGLRQRNLWGSKLMGLVDSEVERLVNNAYVKAKHILTENMDLLHHLASTLAENEVVSAAEFQMILLLFDAKVHEYKVMGDDRYREYLPFKDFPKSL</sequence>
<evidence type="ECO:0000256" key="1">
    <source>
        <dbReference type="ARBA" id="ARBA00001947"/>
    </source>
</evidence>
<dbReference type="Pfam" id="PF17862">
    <property type="entry name" value="AAA_lid_3"/>
    <property type="match status" value="1"/>
</dbReference>
<evidence type="ECO:0000256" key="11">
    <source>
        <dbReference type="ARBA" id="ARBA00022840"/>
    </source>
</evidence>
<evidence type="ECO:0000256" key="14">
    <source>
        <dbReference type="ARBA" id="ARBA00023136"/>
    </source>
</evidence>
<comment type="similarity">
    <text evidence="3">In the C-terminal section; belongs to the peptidase M41 family.</text>
</comment>
<dbReference type="AlphaFoldDB" id="A0ABD3MX64"/>
<dbReference type="PROSITE" id="PS00674">
    <property type="entry name" value="AAA"/>
    <property type="match status" value="1"/>
</dbReference>
<accession>A0ABD3MX64</accession>
<dbReference type="FunFam" id="3.40.50.300:FF:000001">
    <property type="entry name" value="ATP-dependent zinc metalloprotease FtsH"/>
    <property type="match status" value="1"/>
</dbReference>
<dbReference type="InterPro" id="IPR041569">
    <property type="entry name" value="AAA_lid_3"/>
</dbReference>
<evidence type="ECO:0000256" key="13">
    <source>
        <dbReference type="ARBA" id="ARBA00023049"/>
    </source>
</evidence>
<dbReference type="GO" id="GO:0008237">
    <property type="term" value="F:metallopeptidase activity"/>
    <property type="evidence" value="ECO:0007669"/>
    <property type="project" value="UniProtKB-KW"/>
</dbReference>
<dbReference type="Pfam" id="PF01434">
    <property type="entry name" value="Peptidase_M41"/>
    <property type="match status" value="1"/>
</dbReference>
<evidence type="ECO:0000256" key="9">
    <source>
        <dbReference type="ARBA" id="ARBA00022801"/>
    </source>
</evidence>
<keyword evidence="10" id="KW-0862">Zinc</keyword>
<keyword evidence="19" id="KW-1185">Reference proteome</keyword>
<dbReference type="PANTHER" id="PTHR23076">
    <property type="entry name" value="METALLOPROTEASE M41 FTSH"/>
    <property type="match status" value="1"/>
</dbReference>
<dbReference type="InterPro" id="IPR003593">
    <property type="entry name" value="AAA+_ATPase"/>
</dbReference>
<keyword evidence="16" id="KW-0732">Signal</keyword>
<dbReference type="FunFam" id="1.10.8.60:FF:000001">
    <property type="entry name" value="ATP-dependent zinc metalloprotease FtsH"/>
    <property type="match status" value="1"/>
</dbReference>
<dbReference type="GO" id="GO:0016020">
    <property type="term" value="C:membrane"/>
    <property type="evidence" value="ECO:0007669"/>
    <property type="project" value="UniProtKB-SubCell"/>
</dbReference>
<evidence type="ECO:0000256" key="10">
    <source>
        <dbReference type="ARBA" id="ARBA00022833"/>
    </source>
</evidence>
<proteinExistence type="inferred from homology"/>
<evidence type="ECO:0000256" key="5">
    <source>
        <dbReference type="ARBA" id="ARBA00022670"/>
    </source>
</evidence>
<dbReference type="GO" id="GO:0010304">
    <property type="term" value="P:PSII associated light-harvesting complex II catabolic process"/>
    <property type="evidence" value="ECO:0007669"/>
    <property type="project" value="UniProtKB-ARBA"/>
</dbReference>
<reference evidence="18 19" key="1">
    <citation type="submission" date="2024-10" db="EMBL/GenBank/DDBJ databases">
        <title>Updated reference genomes for cyclostephanoid diatoms.</title>
        <authorList>
            <person name="Roberts W.R."/>
            <person name="Alverson A.J."/>
        </authorList>
    </citation>
    <scope>NUCLEOTIDE SEQUENCE [LARGE SCALE GENOMIC DNA]</scope>
    <source>
        <strain evidence="18 19">AJA232-27</strain>
    </source>
</reference>
<keyword evidence="5" id="KW-0645">Protease</keyword>
<gene>
    <name evidence="18" type="ORF">ACHAWU_000221</name>
</gene>
<dbReference type="InterPro" id="IPR027417">
    <property type="entry name" value="P-loop_NTPase"/>
</dbReference>
<keyword evidence="7" id="KW-0479">Metal-binding</keyword>
<keyword evidence="11" id="KW-0067">ATP-binding</keyword>
<dbReference type="Pfam" id="PF00004">
    <property type="entry name" value="AAA"/>
    <property type="match status" value="1"/>
</dbReference>
<evidence type="ECO:0000313" key="19">
    <source>
        <dbReference type="Proteomes" id="UP001530293"/>
    </source>
</evidence>
<dbReference type="SMART" id="SM00382">
    <property type="entry name" value="AAA"/>
    <property type="match status" value="1"/>
</dbReference>
<dbReference type="InterPro" id="IPR037219">
    <property type="entry name" value="Peptidase_M41-like"/>
</dbReference>
<dbReference type="GO" id="GO:0006508">
    <property type="term" value="P:proteolysis"/>
    <property type="evidence" value="ECO:0007669"/>
    <property type="project" value="UniProtKB-KW"/>
</dbReference>
<evidence type="ECO:0000256" key="8">
    <source>
        <dbReference type="ARBA" id="ARBA00022741"/>
    </source>
</evidence>
<comment type="caution">
    <text evidence="18">The sequence shown here is derived from an EMBL/GenBank/DDBJ whole genome shotgun (WGS) entry which is preliminary data.</text>
</comment>
<dbReference type="GO" id="GO:0046872">
    <property type="term" value="F:metal ion binding"/>
    <property type="evidence" value="ECO:0007669"/>
    <property type="project" value="UniProtKB-KW"/>
</dbReference>
<dbReference type="Pfam" id="PF06480">
    <property type="entry name" value="FtsH_ext"/>
    <property type="match status" value="1"/>
</dbReference>
<keyword evidence="14" id="KW-0472">Membrane</keyword>
<dbReference type="InterPro" id="IPR000642">
    <property type="entry name" value="Peptidase_M41"/>
</dbReference>
<dbReference type="Proteomes" id="UP001530293">
    <property type="component" value="Unassembled WGS sequence"/>
</dbReference>
<name>A0ABD3MX64_9STRA</name>
<dbReference type="InterPro" id="IPR003960">
    <property type="entry name" value="ATPase_AAA_CS"/>
</dbReference>
<evidence type="ECO:0000256" key="16">
    <source>
        <dbReference type="SAM" id="SignalP"/>
    </source>
</evidence>
<evidence type="ECO:0000256" key="15">
    <source>
        <dbReference type="SAM" id="MobiDB-lite"/>
    </source>
</evidence>
<feature type="region of interest" description="Disordered" evidence="15">
    <location>
        <begin position="111"/>
        <end position="141"/>
    </location>
</feature>
<dbReference type="InterPro" id="IPR005936">
    <property type="entry name" value="FtsH"/>
</dbReference>
<dbReference type="NCBIfam" id="TIGR01241">
    <property type="entry name" value="FtsH_fam"/>
    <property type="match status" value="1"/>
</dbReference>
<organism evidence="18 19">
    <name type="scientific">Discostella pseudostelligera</name>
    <dbReference type="NCBI Taxonomy" id="259834"/>
    <lineage>
        <taxon>Eukaryota</taxon>
        <taxon>Sar</taxon>
        <taxon>Stramenopiles</taxon>
        <taxon>Ochrophyta</taxon>
        <taxon>Bacillariophyta</taxon>
        <taxon>Coscinodiscophyceae</taxon>
        <taxon>Thalassiosirophycidae</taxon>
        <taxon>Stephanodiscales</taxon>
        <taxon>Stephanodiscaceae</taxon>
        <taxon>Discostella</taxon>
    </lineage>
</organism>
<feature type="signal peptide" evidence="16">
    <location>
        <begin position="1"/>
        <end position="19"/>
    </location>
</feature>
<evidence type="ECO:0000313" key="18">
    <source>
        <dbReference type="EMBL" id="KAL3767558.1"/>
    </source>
</evidence>
<dbReference type="HAMAP" id="MF_01458">
    <property type="entry name" value="FtsH"/>
    <property type="match status" value="1"/>
</dbReference>
<evidence type="ECO:0000256" key="12">
    <source>
        <dbReference type="ARBA" id="ARBA00022989"/>
    </source>
</evidence>
<dbReference type="CDD" id="cd19501">
    <property type="entry name" value="RecA-like_FtsH"/>
    <property type="match status" value="1"/>
</dbReference>
<dbReference type="InterPro" id="IPR011546">
    <property type="entry name" value="Pept_M41_FtsH_extracell"/>
</dbReference>
<evidence type="ECO:0000256" key="2">
    <source>
        <dbReference type="ARBA" id="ARBA00004370"/>
    </source>
</evidence>
<feature type="domain" description="AAA+ ATPase" evidence="17">
    <location>
        <begin position="356"/>
        <end position="495"/>
    </location>
</feature>
<evidence type="ECO:0000256" key="6">
    <source>
        <dbReference type="ARBA" id="ARBA00022692"/>
    </source>
</evidence>
<evidence type="ECO:0000256" key="3">
    <source>
        <dbReference type="ARBA" id="ARBA00010044"/>
    </source>
</evidence>
<dbReference type="Gene3D" id="3.30.720.210">
    <property type="match status" value="1"/>
</dbReference>
<comment type="cofactor">
    <cofactor evidence="1">
        <name>Zn(2+)</name>
        <dbReference type="ChEBI" id="CHEBI:29105"/>
    </cofactor>
</comment>
<keyword evidence="6" id="KW-0812">Transmembrane</keyword>
<keyword evidence="12" id="KW-1133">Transmembrane helix</keyword>
<comment type="subcellular location">
    <subcellularLocation>
        <location evidence="2">Membrane</location>
    </subcellularLocation>
</comment>
<dbReference type="Gene3D" id="1.20.58.760">
    <property type="entry name" value="Peptidase M41"/>
    <property type="match status" value="1"/>
</dbReference>
<comment type="similarity">
    <text evidence="4">In the N-terminal section; belongs to the AAA ATPase family.</text>
</comment>
<evidence type="ECO:0000256" key="7">
    <source>
        <dbReference type="ARBA" id="ARBA00022723"/>
    </source>
</evidence>
<keyword evidence="13" id="KW-0482">Metalloprotease</keyword>
<keyword evidence="9" id="KW-0378">Hydrolase</keyword>
<dbReference type="PANTHER" id="PTHR23076:SF113">
    <property type="entry name" value="ATP-DEPENDENT ZINC METALLOPROTEASE FTSH 1, CHLOROPLASTIC-RELATED"/>
    <property type="match status" value="1"/>
</dbReference>
<dbReference type="SUPFAM" id="SSF140990">
    <property type="entry name" value="FtsH protease domain-like"/>
    <property type="match status" value="1"/>
</dbReference>
<keyword evidence="8" id="KW-0547">Nucleotide-binding</keyword>
<dbReference type="SUPFAM" id="SSF52540">
    <property type="entry name" value="P-loop containing nucleoside triphosphate hydrolases"/>
    <property type="match status" value="1"/>
</dbReference>
<protein>
    <recommendedName>
        <fullName evidence="17">AAA+ ATPase domain-containing protein</fullName>
    </recommendedName>
</protein>
<dbReference type="InterPro" id="IPR003959">
    <property type="entry name" value="ATPase_AAA_core"/>
</dbReference>
<dbReference type="FunFam" id="1.20.58.760:FF:000001">
    <property type="entry name" value="ATP-dependent zinc metalloprotease FtsH"/>
    <property type="match status" value="1"/>
</dbReference>
<evidence type="ECO:0000259" key="17">
    <source>
        <dbReference type="SMART" id="SM00382"/>
    </source>
</evidence>
<feature type="chain" id="PRO_5044892230" description="AAA+ ATPase domain-containing protein" evidence="16">
    <location>
        <begin position="20"/>
        <end position="801"/>
    </location>
</feature>